<dbReference type="EMBL" id="KN833742">
    <property type="protein sequence ID" value="KIK22210.1"/>
    <property type="molecule type" value="Genomic_DNA"/>
</dbReference>
<dbReference type="PANTHER" id="PTHR10635:SF0">
    <property type="entry name" value="COATOMER SUBUNIT BETA"/>
    <property type="match status" value="1"/>
</dbReference>
<gene>
    <name evidence="2" type="ORF">PISMIDRAFT_11790</name>
</gene>
<feature type="compositionally biased region" description="Basic and acidic residues" evidence="1">
    <location>
        <begin position="49"/>
        <end position="58"/>
    </location>
</feature>
<dbReference type="GO" id="GO:0006891">
    <property type="term" value="P:intra-Golgi vesicle-mediated transport"/>
    <property type="evidence" value="ECO:0007669"/>
    <property type="project" value="TreeGrafter"/>
</dbReference>
<evidence type="ECO:0000256" key="1">
    <source>
        <dbReference type="SAM" id="MobiDB-lite"/>
    </source>
</evidence>
<reference evidence="2 3" key="1">
    <citation type="submission" date="2014-04" db="EMBL/GenBank/DDBJ databases">
        <authorList>
            <consortium name="DOE Joint Genome Institute"/>
            <person name="Kuo A."/>
            <person name="Kohler A."/>
            <person name="Costa M.D."/>
            <person name="Nagy L.G."/>
            <person name="Floudas D."/>
            <person name="Copeland A."/>
            <person name="Barry K.W."/>
            <person name="Cichocki N."/>
            <person name="Veneault-Fourrey C."/>
            <person name="LaButti K."/>
            <person name="Lindquist E.A."/>
            <person name="Lipzen A."/>
            <person name="Lundell T."/>
            <person name="Morin E."/>
            <person name="Murat C."/>
            <person name="Sun H."/>
            <person name="Tunlid A."/>
            <person name="Henrissat B."/>
            <person name="Grigoriev I.V."/>
            <person name="Hibbett D.S."/>
            <person name="Martin F."/>
            <person name="Nordberg H.P."/>
            <person name="Cantor M.N."/>
            <person name="Hua S.X."/>
        </authorList>
    </citation>
    <scope>NUCLEOTIDE SEQUENCE [LARGE SCALE GENOMIC DNA]</scope>
    <source>
        <strain evidence="2 3">441</strain>
    </source>
</reference>
<accession>A0A0C9YBS6</accession>
<protein>
    <submittedName>
        <fullName evidence="2">Uncharacterized protein</fullName>
    </submittedName>
</protein>
<dbReference type="InterPro" id="IPR016460">
    <property type="entry name" value="COPB1"/>
</dbReference>
<evidence type="ECO:0000313" key="2">
    <source>
        <dbReference type="EMBL" id="KIK22210.1"/>
    </source>
</evidence>
<reference evidence="3" key="2">
    <citation type="submission" date="2015-01" db="EMBL/GenBank/DDBJ databases">
        <title>Evolutionary Origins and Diversification of the Mycorrhizal Mutualists.</title>
        <authorList>
            <consortium name="DOE Joint Genome Institute"/>
            <consortium name="Mycorrhizal Genomics Consortium"/>
            <person name="Kohler A."/>
            <person name="Kuo A."/>
            <person name="Nagy L.G."/>
            <person name="Floudas D."/>
            <person name="Copeland A."/>
            <person name="Barry K.W."/>
            <person name="Cichocki N."/>
            <person name="Veneault-Fourrey C."/>
            <person name="LaButti K."/>
            <person name="Lindquist E.A."/>
            <person name="Lipzen A."/>
            <person name="Lundell T."/>
            <person name="Morin E."/>
            <person name="Murat C."/>
            <person name="Riley R."/>
            <person name="Ohm R."/>
            <person name="Sun H."/>
            <person name="Tunlid A."/>
            <person name="Henrissat B."/>
            <person name="Grigoriev I.V."/>
            <person name="Hibbett D.S."/>
            <person name="Martin F."/>
        </authorList>
    </citation>
    <scope>NUCLEOTIDE SEQUENCE [LARGE SCALE GENOMIC DNA]</scope>
    <source>
        <strain evidence="3">441</strain>
    </source>
</reference>
<dbReference type="Proteomes" id="UP000054018">
    <property type="component" value="Unassembled WGS sequence"/>
</dbReference>
<dbReference type="PANTHER" id="PTHR10635">
    <property type="entry name" value="COATOMER SUBUNIT BETA"/>
    <property type="match status" value="1"/>
</dbReference>
<evidence type="ECO:0000313" key="3">
    <source>
        <dbReference type="Proteomes" id="UP000054018"/>
    </source>
</evidence>
<keyword evidence="3" id="KW-1185">Reference proteome</keyword>
<sequence>MTVFTHPDIDDGDNDTAAAQICQPRGHATSLSLRTTQKHQPHRNSGLHCQEKGSDEDKPETLRKIVVATISGNSQPALLMPIVQYITPFKNKQLRNYYTSIWSDAIRNDLQHLNEYTRGATLRFLQKISREAEHSSPPSVPTLSIDIPASVAQPCSLFRSFIANTHLSFLMQQSRTPLANQCSGLPG</sequence>
<feature type="region of interest" description="Disordered" evidence="1">
    <location>
        <begin position="34"/>
        <end position="58"/>
    </location>
</feature>
<dbReference type="GO" id="GO:0006888">
    <property type="term" value="P:endoplasmic reticulum to Golgi vesicle-mediated transport"/>
    <property type="evidence" value="ECO:0007669"/>
    <property type="project" value="TreeGrafter"/>
</dbReference>
<organism evidence="2 3">
    <name type="scientific">Pisolithus microcarpus 441</name>
    <dbReference type="NCBI Taxonomy" id="765257"/>
    <lineage>
        <taxon>Eukaryota</taxon>
        <taxon>Fungi</taxon>
        <taxon>Dikarya</taxon>
        <taxon>Basidiomycota</taxon>
        <taxon>Agaricomycotina</taxon>
        <taxon>Agaricomycetes</taxon>
        <taxon>Agaricomycetidae</taxon>
        <taxon>Boletales</taxon>
        <taxon>Sclerodermatineae</taxon>
        <taxon>Pisolithaceae</taxon>
        <taxon>Pisolithus</taxon>
    </lineage>
</organism>
<proteinExistence type="predicted"/>
<dbReference type="AlphaFoldDB" id="A0A0C9YBS6"/>
<dbReference type="GO" id="GO:0006886">
    <property type="term" value="P:intracellular protein transport"/>
    <property type="evidence" value="ECO:0007669"/>
    <property type="project" value="InterPro"/>
</dbReference>
<dbReference type="GO" id="GO:0030126">
    <property type="term" value="C:COPI vesicle coat"/>
    <property type="evidence" value="ECO:0007669"/>
    <property type="project" value="TreeGrafter"/>
</dbReference>
<name>A0A0C9YBS6_9AGAM</name>
<dbReference type="OrthoDB" id="2920868at2759"/>
<dbReference type="STRING" id="765257.A0A0C9YBS6"/>
<dbReference type="HOGENOM" id="CLU_1448260_0_0_1"/>